<keyword evidence="19" id="KW-1185">Reference proteome</keyword>
<evidence type="ECO:0000256" key="6">
    <source>
        <dbReference type="ARBA" id="ARBA00022692"/>
    </source>
</evidence>
<dbReference type="STRING" id="1754190.A0A1Y2C4W0"/>
<dbReference type="InterPro" id="IPR045058">
    <property type="entry name" value="GIMA/IAN/Toc"/>
</dbReference>
<name>A0A1Y2C4W0_9FUNG</name>
<gene>
    <name evidence="18" type="ORF">LY90DRAFT_671910</name>
</gene>
<keyword evidence="5" id="KW-0934">Plastid</keyword>
<keyword evidence="3" id="KW-0813">Transport</keyword>
<keyword evidence="13" id="KW-1133">Transmembrane helix</keyword>
<dbReference type="PANTHER" id="PTHR10903:SF135">
    <property type="entry name" value="TRANSLOCASE OF CHLOROPLAST 120, CHLOROPLASTIC-RELATED"/>
    <property type="match status" value="1"/>
</dbReference>
<evidence type="ECO:0000259" key="17">
    <source>
        <dbReference type="PROSITE" id="PS51720"/>
    </source>
</evidence>
<dbReference type="GO" id="GO:0016020">
    <property type="term" value="C:membrane"/>
    <property type="evidence" value="ECO:0007669"/>
    <property type="project" value="UniProtKB-SubCell"/>
</dbReference>
<protein>
    <submittedName>
        <fullName evidence="18">p-loop containing nucleoside triphosphate hydrolase protein</fullName>
    </submittedName>
</protein>
<accession>A0A1Y2C4W0</accession>
<reference evidence="18 19" key="1">
    <citation type="submission" date="2016-08" db="EMBL/GenBank/DDBJ databases">
        <title>A Parts List for Fungal Cellulosomes Revealed by Comparative Genomics.</title>
        <authorList>
            <consortium name="DOE Joint Genome Institute"/>
            <person name="Haitjema C.H."/>
            <person name="Gilmore S.P."/>
            <person name="Henske J.K."/>
            <person name="Solomon K.V."/>
            <person name="De Groot R."/>
            <person name="Kuo A."/>
            <person name="Mondo S.J."/>
            <person name="Salamov A.A."/>
            <person name="Labutti K."/>
            <person name="Zhao Z."/>
            <person name="Chiniquy J."/>
            <person name="Barry K."/>
            <person name="Brewer H.M."/>
            <person name="Purvine S.O."/>
            <person name="Wright A.T."/>
            <person name="Boxma B."/>
            <person name="Van Alen T."/>
            <person name="Hackstein J.H."/>
            <person name="Baker S.E."/>
            <person name="Grigoriev I.V."/>
            <person name="O'Malley M.A."/>
        </authorList>
    </citation>
    <scope>NUCLEOTIDE SEQUENCE [LARGE SCALE GENOMIC DNA]</scope>
    <source>
        <strain evidence="18 19">G1</strain>
    </source>
</reference>
<evidence type="ECO:0000256" key="7">
    <source>
        <dbReference type="ARBA" id="ARBA00022723"/>
    </source>
</evidence>
<dbReference type="InterPro" id="IPR027417">
    <property type="entry name" value="P-loop_NTPase"/>
</dbReference>
<evidence type="ECO:0000256" key="13">
    <source>
        <dbReference type="ARBA" id="ARBA00022989"/>
    </source>
</evidence>
<comment type="subcellular location">
    <subcellularLocation>
        <location evidence="2">Membrane</location>
        <topology evidence="2">Single-pass membrane protein</topology>
    </subcellularLocation>
    <subcellularLocation>
        <location evidence="16">Plastid</location>
        <location evidence="16">Chloroplast outer membrane</location>
    </subcellularLocation>
</comment>
<dbReference type="OrthoDB" id="8954335at2759"/>
<evidence type="ECO:0000256" key="16">
    <source>
        <dbReference type="ARBA" id="ARBA00024013"/>
    </source>
</evidence>
<dbReference type="AlphaFoldDB" id="A0A1Y2C4W0"/>
<feature type="domain" description="AIG1-type G" evidence="17">
    <location>
        <begin position="1"/>
        <end position="219"/>
    </location>
</feature>
<sequence length="348" mass="40244">MINASLILLGETGNGKSSLGNFILNKQVFSVSDNPESETKETKGEKGDGDNAGIFVIDTPGLQDAEGTDRQHLIQMVEYIKSHPGLQGIILVFNYHQDRFPLNVKTIIQLLCNMFPCPTIWSNVALVWTKYYYFLPKEVKQQKEVKIRRYLPEVLDLVRATNGDPNINSFPTFFIDSDFEQKDLHSCEEVNRLIAWVHQLDPIDEKKVRVVDPVIKETVEEKDERTTTTIEGNVEHIKIEYFKRKKQIYYDGSISYTDWIKYNEKNKDKLLPKEVIETHMDRKKEENYKKTPDCEIHQIDWYERTINVLNDGTVEYGEWRKYDSKTETTRIKTVYKSGGGGGGGCDIL</sequence>
<proteinExistence type="predicted"/>
<evidence type="ECO:0000256" key="8">
    <source>
        <dbReference type="ARBA" id="ARBA00022741"/>
    </source>
</evidence>
<dbReference type="GO" id="GO:0005525">
    <property type="term" value="F:GTP binding"/>
    <property type="evidence" value="ECO:0007669"/>
    <property type="project" value="UniProtKB-KW"/>
</dbReference>
<keyword evidence="11" id="KW-0460">Magnesium</keyword>
<keyword evidence="12" id="KW-0653">Protein transport</keyword>
<dbReference type="InterPro" id="IPR006703">
    <property type="entry name" value="G_AIG1"/>
</dbReference>
<dbReference type="GO" id="GO:0016787">
    <property type="term" value="F:hydrolase activity"/>
    <property type="evidence" value="ECO:0007669"/>
    <property type="project" value="UniProtKB-KW"/>
</dbReference>
<keyword evidence="9 18" id="KW-0378">Hydrolase</keyword>
<dbReference type="GO" id="GO:0015031">
    <property type="term" value="P:protein transport"/>
    <property type="evidence" value="ECO:0007669"/>
    <property type="project" value="UniProtKB-KW"/>
</dbReference>
<dbReference type="PROSITE" id="PS51720">
    <property type="entry name" value="G_AIG1"/>
    <property type="match status" value="1"/>
</dbReference>
<evidence type="ECO:0000256" key="15">
    <source>
        <dbReference type="ARBA" id="ARBA00023136"/>
    </source>
</evidence>
<dbReference type="Gene3D" id="3.40.50.300">
    <property type="entry name" value="P-loop containing nucleotide triphosphate hydrolases"/>
    <property type="match status" value="1"/>
</dbReference>
<comment type="cofactor">
    <cofactor evidence="1">
        <name>Mg(2+)</name>
        <dbReference type="ChEBI" id="CHEBI:18420"/>
    </cofactor>
</comment>
<dbReference type="Pfam" id="PF04548">
    <property type="entry name" value="AIG1"/>
    <property type="match status" value="1"/>
</dbReference>
<evidence type="ECO:0000256" key="3">
    <source>
        <dbReference type="ARBA" id="ARBA00022448"/>
    </source>
</evidence>
<evidence type="ECO:0000256" key="12">
    <source>
        <dbReference type="ARBA" id="ARBA00022927"/>
    </source>
</evidence>
<evidence type="ECO:0000256" key="1">
    <source>
        <dbReference type="ARBA" id="ARBA00001946"/>
    </source>
</evidence>
<dbReference type="Proteomes" id="UP000193920">
    <property type="component" value="Unassembled WGS sequence"/>
</dbReference>
<evidence type="ECO:0000313" key="18">
    <source>
        <dbReference type="EMBL" id="ORY42073.1"/>
    </source>
</evidence>
<evidence type="ECO:0000256" key="9">
    <source>
        <dbReference type="ARBA" id="ARBA00022801"/>
    </source>
</evidence>
<organism evidence="18 19">
    <name type="scientific">Neocallimastix californiae</name>
    <dbReference type="NCBI Taxonomy" id="1754190"/>
    <lineage>
        <taxon>Eukaryota</taxon>
        <taxon>Fungi</taxon>
        <taxon>Fungi incertae sedis</taxon>
        <taxon>Chytridiomycota</taxon>
        <taxon>Chytridiomycota incertae sedis</taxon>
        <taxon>Neocallimastigomycetes</taxon>
        <taxon>Neocallimastigales</taxon>
        <taxon>Neocallimastigaceae</taxon>
        <taxon>Neocallimastix</taxon>
    </lineage>
</organism>
<dbReference type="SUPFAM" id="SSF52540">
    <property type="entry name" value="P-loop containing nucleoside triphosphate hydrolases"/>
    <property type="match status" value="1"/>
</dbReference>
<dbReference type="EMBL" id="MCOG01000121">
    <property type="protein sequence ID" value="ORY42073.1"/>
    <property type="molecule type" value="Genomic_DNA"/>
</dbReference>
<dbReference type="PANTHER" id="PTHR10903">
    <property type="entry name" value="GTPASE, IMAP FAMILY MEMBER-RELATED"/>
    <property type="match status" value="1"/>
</dbReference>
<evidence type="ECO:0000256" key="11">
    <source>
        <dbReference type="ARBA" id="ARBA00022842"/>
    </source>
</evidence>
<comment type="caution">
    <text evidence="18">The sequence shown here is derived from an EMBL/GenBank/DDBJ whole genome shotgun (WGS) entry which is preliminary data.</text>
</comment>
<evidence type="ECO:0000256" key="10">
    <source>
        <dbReference type="ARBA" id="ARBA00022805"/>
    </source>
</evidence>
<evidence type="ECO:0000256" key="5">
    <source>
        <dbReference type="ARBA" id="ARBA00022640"/>
    </source>
</evidence>
<keyword evidence="7" id="KW-0479">Metal-binding</keyword>
<keyword evidence="6" id="KW-0812">Transmembrane</keyword>
<keyword evidence="14" id="KW-0342">GTP-binding</keyword>
<keyword evidence="15" id="KW-0472">Membrane</keyword>
<keyword evidence="8" id="KW-0547">Nucleotide-binding</keyword>
<evidence type="ECO:0000256" key="14">
    <source>
        <dbReference type="ARBA" id="ARBA00023134"/>
    </source>
</evidence>
<evidence type="ECO:0000256" key="4">
    <source>
        <dbReference type="ARBA" id="ARBA00022528"/>
    </source>
</evidence>
<keyword evidence="4" id="KW-0150">Chloroplast</keyword>
<evidence type="ECO:0000256" key="2">
    <source>
        <dbReference type="ARBA" id="ARBA00004167"/>
    </source>
</evidence>
<keyword evidence="10" id="KW-1002">Plastid outer membrane</keyword>
<dbReference type="GO" id="GO:0046872">
    <property type="term" value="F:metal ion binding"/>
    <property type="evidence" value="ECO:0007669"/>
    <property type="project" value="UniProtKB-KW"/>
</dbReference>
<evidence type="ECO:0000313" key="19">
    <source>
        <dbReference type="Proteomes" id="UP000193920"/>
    </source>
</evidence>